<protein>
    <recommendedName>
        <fullName evidence="11">Maelstrom domain-containing protein</fullName>
    </recommendedName>
</protein>
<keyword evidence="6" id="KW-0221">Differentiation</keyword>
<dbReference type="GO" id="GO:0034587">
    <property type="term" value="P:piRNA processing"/>
    <property type="evidence" value="ECO:0007669"/>
    <property type="project" value="TreeGrafter"/>
</dbReference>
<dbReference type="Proteomes" id="UP000681967">
    <property type="component" value="Unassembled WGS sequence"/>
</dbReference>
<keyword evidence="7" id="KW-0238">DNA-binding</keyword>
<evidence type="ECO:0000313" key="15">
    <source>
        <dbReference type="EMBL" id="CAF3814127.1"/>
    </source>
</evidence>
<dbReference type="GO" id="GO:0030154">
    <property type="term" value="P:cell differentiation"/>
    <property type="evidence" value="ECO:0007669"/>
    <property type="project" value="UniProtKB-KW"/>
</dbReference>
<dbReference type="GO" id="GO:0045892">
    <property type="term" value="P:negative regulation of DNA-templated transcription"/>
    <property type="evidence" value="ECO:0007669"/>
    <property type="project" value="TreeGrafter"/>
</dbReference>
<dbReference type="GO" id="GO:0005634">
    <property type="term" value="C:nucleus"/>
    <property type="evidence" value="ECO:0007669"/>
    <property type="project" value="UniProtKB-SubCell"/>
</dbReference>
<evidence type="ECO:0000256" key="8">
    <source>
        <dbReference type="ARBA" id="ARBA00023158"/>
    </source>
</evidence>
<dbReference type="EMBL" id="CAJNOV010000106">
    <property type="protein sequence ID" value="CAF0986362.1"/>
    <property type="molecule type" value="Genomic_DNA"/>
</dbReference>
<evidence type="ECO:0000313" key="18">
    <source>
        <dbReference type="Proteomes" id="UP000663855"/>
    </source>
</evidence>
<evidence type="ECO:0000313" key="17">
    <source>
        <dbReference type="EMBL" id="CAF3937675.1"/>
    </source>
</evidence>
<dbReference type="PANTHER" id="PTHR21358">
    <property type="entry name" value="PROTEIN MAELSTROM HOMOLOG"/>
    <property type="match status" value="1"/>
</dbReference>
<keyword evidence="5" id="KW-0963">Cytoplasm</keyword>
<reference evidence="12" key="1">
    <citation type="submission" date="2021-02" db="EMBL/GenBank/DDBJ databases">
        <authorList>
            <person name="Nowell W R."/>
        </authorList>
    </citation>
    <scope>NUCLEOTIDE SEQUENCE</scope>
</reference>
<dbReference type="Proteomes" id="UP000676336">
    <property type="component" value="Unassembled WGS sequence"/>
</dbReference>
<dbReference type="InterPro" id="IPR024970">
    <property type="entry name" value="Maelstrom"/>
</dbReference>
<dbReference type="AlphaFoldDB" id="A0A814FVG3"/>
<dbReference type="GO" id="GO:0043186">
    <property type="term" value="C:P granule"/>
    <property type="evidence" value="ECO:0007669"/>
    <property type="project" value="TreeGrafter"/>
</dbReference>
<proteinExistence type="inferred from homology"/>
<dbReference type="EMBL" id="CAJOBI010002020">
    <property type="protein sequence ID" value="CAF3910588.1"/>
    <property type="molecule type" value="Genomic_DNA"/>
</dbReference>
<name>A0A814FVG3_9BILA</name>
<evidence type="ECO:0000256" key="7">
    <source>
        <dbReference type="ARBA" id="ARBA00023125"/>
    </source>
</evidence>
<dbReference type="SUPFAM" id="SSF47095">
    <property type="entry name" value="HMG-box"/>
    <property type="match status" value="1"/>
</dbReference>
<evidence type="ECO:0000313" key="14">
    <source>
        <dbReference type="EMBL" id="CAF2061410.1"/>
    </source>
</evidence>
<accession>A0A814FVG3</accession>
<dbReference type="GO" id="GO:0007283">
    <property type="term" value="P:spermatogenesis"/>
    <property type="evidence" value="ECO:0007669"/>
    <property type="project" value="TreeGrafter"/>
</dbReference>
<sequence length="509" mass="58549">MPPKKKQNVNRTGIYYLADEHRKLYPAYSRMSIHDLIMHLLPHWRSMTLVERKPYEDLAKQYKRARMLNNENVITPVIPSSEEASFIEKNSNENKFLDSFFSNDLTDVFKRNLYFVTFQIFCRTDDEDGGDYYPAEISIMKYSFCESVKQEYFTIIKPEKFPFGYTGTAIDLSRETHQIPPFNFIGANGDYSRIWQEVKRVIGDSVVDSSTTEPIIIFCNAFERDQTTYLLNWLVSKDEINRKKSSKPLFRIFSFEALVAAILRRLGFGDYAHQSVREQLRRPVYTMQIKERCAYHDSLAIQYCCRAINHGFSLFLDGFVRQRFIQLLSQHVQAESIDKNLIKSLPTNNCMDDVQSISKESMQTVVDSISSTFIEKQNKLSVLTQPEITNQSKSIKLGAVGSNIFVQSSSTDQQISNVATKSKLSIWSKLRAGPPIELDCRWSISSLHKNNTNDEDQFIMTGRGINKTVKYAPTINSNDSGRHVLINSIGRGRRSNLIYPAPSLSHVMQ</sequence>
<dbReference type="InterPro" id="IPR036910">
    <property type="entry name" value="HMG_box_dom_sf"/>
</dbReference>
<dbReference type="Pfam" id="PF13017">
    <property type="entry name" value="Maelstrom"/>
    <property type="match status" value="1"/>
</dbReference>
<comment type="similarity">
    <text evidence="3">Belongs to the maelstrom family.</text>
</comment>
<dbReference type="EMBL" id="CAJNRE010007002">
    <property type="protein sequence ID" value="CAF2061410.1"/>
    <property type="molecule type" value="Genomic_DNA"/>
</dbReference>
<dbReference type="EMBL" id="CAJOBH010000737">
    <property type="protein sequence ID" value="CAF3814127.1"/>
    <property type="molecule type" value="Genomic_DNA"/>
</dbReference>
<dbReference type="Proteomes" id="UP000663824">
    <property type="component" value="Unassembled WGS sequence"/>
</dbReference>
<dbReference type="Proteomes" id="UP000663834">
    <property type="component" value="Unassembled WGS sequence"/>
</dbReference>
<keyword evidence="10" id="KW-0469">Meiosis</keyword>
<organism evidence="12 18">
    <name type="scientific">Rotaria magnacalcarata</name>
    <dbReference type="NCBI Taxonomy" id="392030"/>
    <lineage>
        <taxon>Eukaryota</taxon>
        <taxon>Metazoa</taxon>
        <taxon>Spiralia</taxon>
        <taxon>Gnathifera</taxon>
        <taxon>Rotifera</taxon>
        <taxon>Eurotatoria</taxon>
        <taxon>Bdelloidea</taxon>
        <taxon>Philodinida</taxon>
        <taxon>Philodinidae</taxon>
        <taxon>Rotaria</taxon>
    </lineage>
</organism>
<evidence type="ECO:0000313" key="16">
    <source>
        <dbReference type="EMBL" id="CAF3910588.1"/>
    </source>
</evidence>
<dbReference type="GO" id="GO:0043565">
    <property type="term" value="F:sequence-specific DNA binding"/>
    <property type="evidence" value="ECO:0007669"/>
    <property type="project" value="TreeGrafter"/>
</dbReference>
<dbReference type="GO" id="GO:0060964">
    <property type="term" value="P:regulation of miRNA-mediated gene silencing"/>
    <property type="evidence" value="ECO:0007669"/>
    <property type="project" value="InterPro"/>
</dbReference>
<evidence type="ECO:0000256" key="4">
    <source>
        <dbReference type="ARBA" id="ARBA00022473"/>
    </source>
</evidence>
<dbReference type="OrthoDB" id="24555at2759"/>
<keyword evidence="8" id="KW-0943">RNA-mediated gene silencing</keyword>
<evidence type="ECO:0000256" key="5">
    <source>
        <dbReference type="ARBA" id="ARBA00022490"/>
    </source>
</evidence>
<evidence type="ECO:0000256" key="9">
    <source>
        <dbReference type="ARBA" id="ARBA00023242"/>
    </source>
</evidence>
<evidence type="ECO:0000256" key="3">
    <source>
        <dbReference type="ARBA" id="ARBA00007057"/>
    </source>
</evidence>
<dbReference type="EMBL" id="CAJNOW010015270">
    <property type="protein sequence ID" value="CAF1640390.1"/>
    <property type="molecule type" value="Genomic_DNA"/>
</dbReference>
<evidence type="ECO:0000256" key="6">
    <source>
        <dbReference type="ARBA" id="ARBA00022782"/>
    </source>
</evidence>
<dbReference type="PANTHER" id="PTHR21358:SF4">
    <property type="entry name" value="PROTEIN MAELSTROM HOMOLOG"/>
    <property type="match status" value="1"/>
</dbReference>
<evidence type="ECO:0000256" key="1">
    <source>
        <dbReference type="ARBA" id="ARBA00004123"/>
    </source>
</evidence>
<comment type="subcellular location">
    <subcellularLocation>
        <location evidence="2">Cytoplasm</location>
    </subcellularLocation>
    <subcellularLocation>
        <location evidence="1">Nucleus</location>
    </subcellularLocation>
</comment>
<keyword evidence="4" id="KW-0217">Developmental protein</keyword>
<comment type="caution">
    <text evidence="12">The sequence shown here is derived from an EMBL/GenBank/DDBJ whole genome shotgun (WGS) entry which is preliminary data.</text>
</comment>
<evidence type="ECO:0000256" key="10">
    <source>
        <dbReference type="ARBA" id="ARBA00023254"/>
    </source>
</evidence>
<gene>
    <name evidence="15" type="ORF">BYL167_LOCUS3707</name>
    <name evidence="12" type="ORF">CJN711_LOCUS1621</name>
    <name evidence="17" type="ORF">GIL414_LOCUS8407</name>
    <name evidence="13" type="ORF">KQP761_LOCUS27956</name>
    <name evidence="14" type="ORF">MBJ925_LOCUS15000</name>
    <name evidence="16" type="ORF">SMN809_LOCUS7127</name>
</gene>
<dbReference type="InterPro" id="IPR039259">
    <property type="entry name" value="Protein_maelstrom"/>
</dbReference>
<evidence type="ECO:0000313" key="13">
    <source>
        <dbReference type="EMBL" id="CAF1640390.1"/>
    </source>
</evidence>
<dbReference type="Proteomes" id="UP000681720">
    <property type="component" value="Unassembled WGS sequence"/>
</dbReference>
<evidence type="ECO:0000256" key="2">
    <source>
        <dbReference type="ARBA" id="ARBA00004496"/>
    </source>
</evidence>
<keyword evidence="9" id="KW-0539">Nucleus</keyword>
<dbReference type="Proteomes" id="UP000663855">
    <property type="component" value="Unassembled WGS sequence"/>
</dbReference>
<dbReference type="GO" id="GO:0007140">
    <property type="term" value="P:male meiotic nuclear division"/>
    <property type="evidence" value="ECO:0007669"/>
    <property type="project" value="TreeGrafter"/>
</dbReference>
<feature type="domain" description="Maelstrom" evidence="11">
    <location>
        <begin position="131"/>
        <end position="308"/>
    </location>
</feature>
<evidence type="ECO:0000259" key="11">
    <source>
        <dbReference type="Pfam" id="PF13017"/>
    </source>
</evidence>
<evidence type="ECO:0000313" key="12">
    <source>
        <dbReference type="EMBL" id="CAF0986362.1"/>
    </source>
</evidence>
<dbReference type="EMBL" id="CAJOBJ010002727">
    <property type="protein sequence ID" value="CAF3937675.1"/>
    <property type="molecule type" value="Genomic_DNA"/>
</dbReference>